<comment type="caution">
    <text evidence="1">The sequence shown here is derived from an EMBL/GenBank/DDBJ whole genome shotgun (WGS) entry which is preliminary data.</text>
</comment>
<keyword evidence="1" id="KW-0689">Ribosomal protein</keyword>
<name>A0A8T1YQW1_ARASU</name>
<proteinExistence type="predicted"/>
<sequence>MEQHDFTQKSFQMSSFSDSGFLQLLPGIDLIARGKSKKTKRRSPKSDNVYPKFNVKVTNSATISVLCFFFPHLNRF</sequence>
<organism evidence="1 2">
    <name type="scientific">Arabidopsis suecica</name>
    <name type="common">Swedish thale-cress</name>
    <name type="synonym">Cardaminopsis suecica</name>
    <dbReference type="NCBI Taxonomy" id="45249"/>
    <lineage>
        <taxon>Eukaryota</taxon>
        <taxon>Viridiplantae</taxon>
        <taxon>Streptophyta</taxon>
        <taxon>Embryophyta</taxon>
        <taxon>Tracheophyta</taxon>
        <taxon>Spermatophyta</taxon>
        <taxon>Magnoliopsida</taxon>
        <taxon>eudicotyledons</taxon>
        <taxon>Gunneridae</taxon>
        <taxon>Pentapetalae</taxon>
        <taxon>rosids</taxon>
        <taxon>malvids</taxon>
        <taxon>Brassicales</taxon>
        <taxon>Brassicaceae</taxon>
        <taxon>Camelineae</taxon>
        <taxon>Arabidopsis</taxon>
    </lineage>
</organism>
<reference evidence="1 2" key="1">
    <citation type="submission" date="2020-12" db="EMBL/GenBank/DDBJ databases">
        <title>Concerted genomic and epigenomic changes stabilize Arabidopsis allopolyploids.</title>
        <authorList>
            <person name="Chen Z."/>
        </authorList>
    </citation>
    <scope>NUCLEOTIDE SEQUENCE [LARGE SCALE GENOMIC DNA]</scope>
    <source>
        <strain evidence="1">As9502</strain>
        <tissue evidence="1">Leaf</tissue>
    </source>
</reference>
<accession>A0A8T1YQW1</accession>
<evidence type="ECO:0000313" key="1">
    <source>
        <dbReference type="EMBL" id="KAG7548510.1"/>
    </source>
</evidence>
<dbReference type="EMBL" id="JAEFBJ010000012">
    <property type="protein sequence ID" value="KAG7548510.1"/>
    <property type="molecule type" value="Genomic_DNA"/>
</dbReference>
<evidence type="ECO:0000313" key="2">
    <source>
        <dbReference type="Proteomes" id="UP000694251"/>
    </source>
</evidence>
<gene>
    <name evidence="1" type="ORF">ISN44_As12g036910</name>
</gene>
<dbReference type="Proteomes" id="UP000694251">
    <property type="component" value="Chromosome 12"/>
</dbReference>
<keyword evidence="2" id="KW-1185">Reference proteome</keyword>
<dbReference type="GO" id="GO:0005840">
    <property type="term" value="C:ribosome"/>
    <property type="evidence" value="ECO:0007669"/>
    <property type="project" value="UniProtKB-KW"/>
</dbReference>
<dbReference type="AlphaFoldDB" id="A0A8T1YQW1"/>
<protein>
    <submittedName>
        <fullName evidence="1">Ribosomal protein L18e/L15P</fullName>
    </submittedName>
</protein>
<keyword evidence="1" id="KW-0687">Ribonucleoprotein</keyword>